<feature type="compositionally biased region" description="Basic and acidic residues" evidence="11">
    <location>
        <begin position="26"/>
        <end position="40"/>
    </location>
</feature>
<comment type="subcellular location">
    <subcellularLocation>
        <location evidence="2">Microsome membrane</location>
        <topology evidence="2">Peripheral membrane protein</topology>
    </subcellularLocation>
</comment>
<evidence type="ECO:0000256" key="9">
    <source>
        <dbReference type="ARBA" id="ARBA00023049"/>
    </source>
</evidence>
<evidence type="ECO:0000256" key="7">
    <source>
        <dbReference type="ARBA" id="ARBA00022833"/>
    </source>
</evidence>
<feature type="domain" description="Peptidase M1 membrane alanine aminopeptidase" evidence="13">
    <location>
        <begin position="413"/>
        <end position="590"/>
    </location>
</feature>
<keyword evidence="6" id="KW-0378">Hydrolase</keyword>
<dbReference type="Gene3D" id="2.60.40.1730">
    <property type="entry name" value="tricorn interacting facor f3 domain"/>
    <property type="match status" value="1"/>
</dbReference>
<dbReference type="InterPro" id="IPR045357">
    <property type="entry name" value="Aminopeptidase_N-like_N"/>
</dbReference>
<keyword evidence="8" id="KW-0492">Microsome</keyword>
<evidence type="ECO:0000256" key="5">
    <source>
        <dbReference type="ARBA" id="ARBA00022723"/>
    </source>
</evidence>
<dbReference type="Pfam" id="PF01433">
    <property type="entry name" value="Peptidase_M1"/>
    <property type="match status" value="1"/>
</dbReference>
<evidence type="ECO:0000313" key="16">
    <source>
        <dbReference type="EMBL" id="CAL5219478.1"/>
    </source>
</evidence>
<evidence type="ECO:0000313" key="17">
    <source>
        <dbReference type="Proteomes" id="UP001497392"/>
    </source>
</evidence>
<dbReference type="InterPro" id="IPR050344">
    <property type="entry name" value="Peptidase_M1_aminopeptidases"/>
</dbReference>
<gene>
    <name evidence="16" type="primary">g1315</name>
    <name evidence="16" type="ORF">VP750_LOCUS1137</name>
</gene>
<dbReference type="InterPro" id="IPR034016">
    <property type="entry name" value="M1_APN-typ"/>
</dbReference>
<keyword evidence="17" id="KW-1185">Reference proteome</keyword>
<evidence type="ECO:0000256" key="11">
    <source>
        <dbReference type="SAM" id="MobiDB-lite"/>
    </source>
</evidence>
<dbReference type="SUPFAM" id="SSF63737">
    <property type="entry name" value="Leukotriene A4 hydrolase N-terminal domain"/>
    <property type="match status" value="1"/>
</dbReference>
<keyword evidence="12" id="KW-0812">Transmembrane</keyword>
<dbReference type="PRINTS" id="PR00756">
    <property type="entry name" value="ALADIPTASE"/>
</dbReference>
<accession>A0ABP1FN04</accession>
<feature type="region of interest" description="Disordered" evidence="11">
    <location>
        <begin position="1"/>
        <end position="45"/>
    </location>
</feature>
<dbReference type="InterPro" id="IPR027268">
    <property type="entry name" value="Peptidase_M4/M1_CTD_sf"/>
</dbReference>
<evidence type="ECO:0000256" key="8">
    <source>
        <dbReference type="ARBA" id="ARBA00022848"/>
    </source>
</evidence>
<sequence>MAPVNGLPKKLGEEGTAPDTPGSSPRHADYTEGDTRRNGAEEDDGVGFERQDHAAVFDLAMDYSDDEVLLDWEQYSGGRKYQFMGQDVTWLAKACPWCPCWVPPEWWYKYGRRQRRIFFGYTAFAGLGLLFLAMIIGFIMYGLHSGISESAGSLGGSAKGFMGEWEDTVSADFSKYKECSWQSMRLPATVVPVLYDLKLQVNWTEPFAVNGSVIITLNMTRPSPCIVLHARGMTIKHLAIEEPHTHGKWKFNETSEQLTLAFPAVITAPQLSVLLRFNYTLNEGLSGFYRSSYKAGSANLTLGATQFEPDGAREAFPCFDEPALKAPFNFSMTAPAGQTVLFNTQMHSKTPLPDGMALYAFEQTPPMSTYLAAFVVGSLTNVSAIVPGTTPFEEARTVSIWGTPHRIDDLSTALEVVKIVLPIYEKLFDVPYPLSKMDLVAIPDFEAGAMENWGLLLFRETALLATKTDSSIDSVREVTLTIAHEMSHMWFGDLVTPDWWGEVWLKEGFAAYFEALGATAANPNLAVLQTFYADATSRALVADAKNNSNHPLVKTKDVASGDDIETMFDTISYDKGASVLRMLRSYLAREASPQPLMRRSLQQDGNNILYGTGDDPFLKGIRIWLKARLYGTSTTDQLWQAMSSAVGRNVGTWMHGWSYESGFPLVRVTLGGITNRDVSISQRPFTLDGELGCGTASEPGLSGEKRMAPWWIPVSFKTASEIDTRWAPLDTCASKAPIYTLEGDDDWVKLNAGQYGFYRVQYPDELWHRLTLVAARVVDEVPMLPEVEFAGLLDDAWALNEAGGLPIHIFLNLTRALAARQVGEYLPWQIAGPIVVKMKNLLALGAPDRGCADAFNYYMLANVTTPFVAGLSSDASFGFKRGDDAFDTDYTPAEARLLLPYVIGLSGEFNNTSVALAATNLFIGFSNGMPEQPDMHATIFNLAVMHGGNRTYSTMQKLYVEAEEPDEREKRLLALAWAAEPELVNATLEYALSDAVRAQDAPMLIRAVARRGGSSLEAAWSFLQGSFDRVYRKLGQDEEANNKLGELLSQIGSLLASETAVGQVEALFQAQKDRLREESYRDEAVQSIRANIRWLASNGAAVCAWLKTPAPAAMRVPGLPGAASAPAPAAAMAPTGMRHHRAPTPGPGALPLFGPAMGPHPAHAPAPARSRFHWG</sequence>
<dbReference type="InterPro" id="IPR042097">
    <property type="entry name" value="Aminopeptidase_N-like_N_sf"/>
</dbReference>
<dbReference type="Pfam" id="PF17900">
    <property type="entry name" value="Peptidase_M1_N"/>
    <property type="match status" value="1"/>
</dbReference>
<dbReference type="InterPro" id="IPR014782">
    <property type="entry name" value="Peptidase_M1_dom"/>
</dbReference>
<dbReference type="SUPFAM" id="SSF55486">
    <property type="entry name" value="Metalloproteases ('zincins'), catalytic domain"/>
    <property type="match status" value="1"/>
</dbReference>
<evidence type="ECO:0000256" key="12">
    <source>
        <dbReference type="SAM" id="Phobius"/>
    </source>
</evidence>
<dbReference type="InterPro" id="IPR001930">
    <property type="entry name" value="Peptidase_M1"/>
</dbReference>
<evidence type="ECO:0000259" key="15">
    <source>
        <dbReference type="Pfam" id="PF17900"/>
    </source>
</evidence>
<dbReference type="PANTHER" id="PTHR11533">
    <property type="entry name" value="PROTEASE M1 ZINC METALLOPROTEASE"/>
    <property type="match status" value="1"/>
</dbReference>
<comment type="similarity">
    <text evidence="3">Belongs to the peptidase M1 family.</text>
</comment>
<dbReference type="PANTHER" id="PTHR11533:SF299">
    <property type="entry name" value="AMINOPEPTIDASE"/>
    <property type="match status" value="1"/>
</dbReference>
<evidence type="ECO:0000256" key="2">
    <source>
        <dbReference type="ARBA" id="ARBA00004174"/>
    </source>
</evidence>
<keyword evidence="8" id="KW-0256">Endoplasmic reticulum</keyword>
<dbReference type="CDD" id="cd09601">
    <property type="entry name" value="M1_APN-Q_like"/>
    <property type="match status" value="1"/>
</dbReference>
<keyword evidence="9" id="KW-0482">Metalloprotease</keyword>
<keyword evidence="5" id="KW-0479">Metal-binding</keyword>
<evidence type="ECO:0000256" key="3">
    <source>
        <dbReference type="ARBA" id="ARBA00010136"/>
    </source>
</evidence>
<comment type="caution">
    <text evidence="16">The sequence shown here is derived from an EMBL/GenBank/DDBJ whole genome shotgun (WGS) entry which is preliminary data.</text>
</comment>
<evidence type="ECO:0000256" key="1">
    <source>
        <dbReference type="ARBA" id="ARBA00001947"/>
    </source>
</evidence>
<name>A0ABP1FN04_9CHLO</name>
<dbReference type="Gene3D" id="2.60.40.1910">
    <property type="match status" value="1"/>
</dbReference>
<dbReference type="Proteomes" id="UP001497392">
    <property type="component" value="Unassembled WGS sequence"/>
</dbReference>
<comment type="cofactor">
    <cofactor evidence="1">
        <name>Zn(2+)</name>
        <dbReference type="ChEBI" id="CHEBI:29105"/>
    </cofactor>
</comment>
<dbReference type="Pfam" id="PF11838">
    <property type="entry name" value="ERAP1_C"/>
    <property type="match status" value="1"/>
</dbReference>
<dbReference type="Gene3D" id="1.10.390.10">
    <property type="entry name" value="Neutral Protease Domain 2"/>
    <property type="match status" value="1"/>
</dbReference>
<keyword evidence="4" id="KW-0645">Protease</keyword>
<keyword evidence="12" id="KW-0472">Membrane</keyword>
<evidence type="ECO:0000256" key="4">
    <source>
        <dbReference type="ARBA" id="ARBA00022670"/>
    </source>
</evidence>
<feature type="domain" description="Aminopeptidase N-like N-terminal" evidence="15">
    <location>
        <begin position="192"/>
        <end position="371"/>
    </location>
</feature>
<evidence type="ECO:0000256" key="10">
    <source>
        <dbReference type="ARBA" id="ARBA00029840"/>
    </source>
</evidence>
<evidence type="ECO:0000256" key="6">
    <source>
        <dbReference type="ARBA" id="ARBA00022801"/>
    </source>
</evidence>
<dbReference type="Gene3D" id="1.25.50.20">
    <property type="match status" value="1"/>
</dbReference>
<dbReference type="EMBL" id="CAXHTA020000002">
    <property type="protein sequence ID" value="CAL5219478.1"/>
    <property type="molecule type" value="Genomic_DNA"/>
</dbReference>
<keyword evidence="12" id="KW-1133">Transmembrane helix</keyword>
<feature type="transmembrane region" description="Helical" evidence="12">
    <location>
        <begin position="118"/>
        <end position="143"/>
    </location>
</feature>
<dbReference type="InterPro" id="IPR024571">
    <property type="entry name" value="ERAP1-like_C_dom"/>
</dbReference>
<evidence type="ECO:0000259" key="14">
    <source>
        <dbReference type="Pfam" id="PF11838"/>
    </source>
</evidence>
<organism evidence="16 17">
    <name type="scientific">Coccomyxa viridis</name>
    <dbReference type="NCBI Taxonomy" id="1274662"/>
    <lineage>
        <taxon>Eukaryota</taxon>
        <taxon>Viridiplantae</taxon>
        <taxon>Chlorophyta</taxon>
        <taxon>core chlorophytes</taxon>
        <taxon>Trebouxiophyceae</taxon>
        <taxon>Trebouxiophyceae incertae sedis</taxon>
        <taxon>Coccomyxaceae</taxon>
        <taxon>Coccomyxa</taxon>
    </lineage>
</organism>
<keyword evidence="7" id="KW-0862">Zinc</keyword>
<reference evidence="16 17" key="1">
    <citation type="submission" date="2024-06" db="EMBL/GenBank/DDBJ databases">
        <authorList>
            <person name="Kraege A."/>
            <person name="Thomma B."/>
        </authorList>
    </citation>
    <scope>NUCLEOTIDE SEQUENCE [LARGE SCALE GENOMIC DNA]</scope>
</reference>
<feature type="domain" description="ERAP1-like C-terminal" evidence="14">
    <location>
        <begin position="747"/>
        <end position="1089"/>
    </location>
</feature>
<protein>
    <recommendedName>
        <fullName evidence="10">Alpha-aminoacylpeptide hydrolase</fullName>
    </recommendedName>
</protein>
<evidence type="ECO:0000259" key="13">
    <source>
        <dbReference type="Pfam" id="PF01433"/>
    </source>
</evidence>
<proteinExistence type="inferred from homology"/>